<dbReference type="RefSeq" id="WP_307405278.1">
    <property type="nucleotide sequence ID" value="NZ_JAUSUR010000001.1"/>
</dbReference>
<evidence type="ECO:0000313" key="5">
    <source>
        <dbReference type="EMBL" id="MDQ0359833.1"/>
    </source>
</evidence>
<dbReference type="EMBL" id="JAUSUR010000001">
    <property type="protein sequence ID" value="MDQ0359833.1"/>
    <property type="molecule type" value="Genomic_DNA"/>
</dbReference>
<comment type="subcellular location">
    <subcellularLocation>
        <location evidence="1">Cell envelope</location>
    </subcellularLocation>
</comment>
<keyword evidence="3" id="KW-0472">Membrane</keyword>
<protein>
    <submittedName>
        <fullName evidence="5">Repeat protein (TIGR02543 family)</fullName>
    </submittedName>
</protein>
<organism evidence="5 6">
    <name type="scientific">Breznakia pachnodae</name>
    <dbReference type="NCBI Taxonomy" id="265178"/>
    <lineage>
        <taxon>Bacteria</taxon>
        <taxon>Bacillati</taxon>
        <taxon>Bacillota</taxon>
        <taxon>Erysipelotrichia</taxon>
        <taxon>Erysipelotrichales</taxon>
        <taxon>Erysipelotrichaceae</taxon>
        <taxon>Breznakia</taxon>
    </lineage>
</organism>
<dbReference type="InterPro" id="IPR042229">
    <property type="entry name" value="Listeria/Bacterioides_rpt_sf"/>
</dbReference>
<name>A0ABU0DYW4_9FIRM</name>
<dbReference type="InterPro" id="IPR013378">
    <property type="entry name" value="InlB-like_B-rpt"/>
</dbReference>
<comment type="caution">
    <text evidence="5">The sequence shown here is derived from an EMBL/GenBank/DDBJ whole genome shotgun (WGS) entry which is preliminary data.</text>
</comment>
<dbReference type="Pfam" id="PF09479">
    <property type="entry name" value="Flg_new"/>
    <property type="match status" value="3"/>
</dbReference>
<sequence>MKKITRAVLVLLLTISSGIQVVSAAGDDLAITAKGDIVFNSAESEYELYKDDTTTEYDSNYEVTMNLDDFWQEVYSYVDLINNDPSRDLDKLHFEGNRTFSFVVELDPSLEVDETKLYAGFESTMNNSYPQFMEIFDYCDFYYYDVDHVIYVDLGISINKTGPEMEALFNQGKAPVDLSVTFPEGSIYFPADKFVEGQKITTTISDCRYEMNVIYNNEAMLGVVEKTLPMREASYIMSTPTATTKYTVDFDSRGGSAVASITDIASGSTVSEPAEPIKSDNTFGGWYIDTTYTTKWNFTSDVVIADTTLYAKWIPDTVPQTYKVDFDSQGGSAVASITDIASGSTISEPTQPTKSNNTFDGWYTNTAYTTAWDFSSDVVIADTTLYAKWTPDTVPQAYRVDFDSQGGSAVASITDIASGSTISKPTNPTKSNHTFEGWYTDTTYTTAWNFSNDVVTKDITLYAKWKETKVVDPTDPTPPTNPSKPETPSNPSKVPEKNKVTIINPSNTKSSVNTNGGVNTMDTTNTGLLYLLLIGAITITVSIRKKKYN</sequence>
<evidence type="ECO:0000256" key="4">
    <source>
        <dbReference type="SAM" id="SignalP"/>
    </source>
</evidence>
<feature type="chain" id="PRO_5045290904" evidence="4">
    <location>
        <begin position="25"/>
        <end position="549"/>
    </location>
</feature>
<gene>
    <name evidence="5" type="ORF">J2S15_000564</name>
</gene>
<feature type="region of interest" description="Disordered" evidence="2">
    <location>
        <begin position="470"/>
        <end position="518"/>
    </location>
</feature>
<reference evidence="5 6" key="1">
    <citation type="submission" date="2023-07" db="EMBL/GenBank/DDBJ databases">
        <title>Genomic Encyclopedia of Type Strains, Phase IV (KMG-IV): sequencing the most valuable type-strain genomes for metagenomic binning, comparative biology and taxonomic classification.</title>
        <authorList>
            <person name="Goeker M."/>
        </authorList>
    </citation>
    <scope>NUCLEOTIDE SEQUENCE [LARGE SCALE GENOMIC DNA]</scope>
    <source>
        <strain evidence="5 6">DSM 16784</strain>
    </source>
</reference>
<evidence type="ECO:0000256" key="2">
    <source>
        <dbReference type="SAM" id="MobiDB-lite"/>
    </source>
</evidence>
<evidence type="ECO:0000256" key="1">
    <source>
        <dbReference type="ARBA" id="ARBA00004196"/>
    </source>
</evidence>
<evidence type="ECO:0000256" key="3">
    <source>
        <dbReference type="SAM" id="Phobius"/>
    </source>
</evidence>
<feature type="compositionally biased region" description="Polar residues" evidence="2">
    <location>
        <begin position="501"/>
        <end position="518"/>
    </location>
</feature>
<feature type="signal peptide" evidence="4">
    <location>
        <begin position="1"/>
        <end position="24"/>
    </location>
</feature>
<dbReference type="Gene3D" id="2.60.40.4270">
    <property type="entry name" value="Listeria-Bacteroides repeat domain"/>
    <property type="match status" value="3"/>
</dbReference>
<keyword evidence="6" id="KW-1185">Reference proteome</keyword>
<keyword evidence="4" id="KW-0732">Signal</keyword>
<dbReference type="NCBIfam" id="TIGR02543">
    <property type="entry name" value="List_Bact_rpt"/>
    <property type="match status" value="1"/>
</dbReference>
<dbReference type="Proteomes" id="UP001230220">
    <property type="component" value="Unassembled WGS sequence"/>
</dbReference>
<feature type="transmembrane region" description="Helical" evidence="3">
    <location>
        <begin position="527"/>
        <end position="543"/>
    </location>
</feature>
<proteinExistence type="predicted"/>
<accession>A0ABU0DYW4</accession>
<keyword evidence="3" id="KW-0812">Transmembrane</keyword>
<evidence type="ECO:0000313" key="6">
    <source>
        <dbReference type="Proteomes" id="UP001230220"/>
    </source>
</evidence>
<keyword evidence="3" id="KW-1133">Transmembrane helix</keyword>